<accession>A0A9Q1GLZ3</accession>
<evidence type="ECO:0000313" key="3">
    <source>
        <dbReference type="Proteomes" id="UP001153076"/>
    </source>
</evidence>
<evidence type="ECO:0000313" key="2">
    <source>
        <dbReference type="EMBL" id="KAJ8421606.1"/>
    </source>
</evidence>
<dbReference type="Proteomes" id="UP001153076">
    <property type="component" value="Unassembled WGS sequence"/>
</dbReference>
<comment type="caution">
    <text evidence="2">The sequence shown here is derived from an EMBL/GenBank/DDBJ whole genome shotgun (WGS) entry which is preliminary data.</text>
</comment>
<dbReference type="AlphaFoldDB" id="A0A9Q1GLZ3"/>
<gene>
    <name evidence="2" type="ORF">Cgig2_025735</name>
</gene>
<name>A0A9Q1GLZ3_9CARY</name>
<organism evidence="2 3">
    <name type="scientific">Carnegiea gigantea</name>
    <dbReference type="NCBI Taxonomy" id="171969"/>
    <lineage>
        <taxon>Eukaryota</taxon>
        <taxon>Viridiplantae</taxon>
        <taxon>Streptophyta</taxon>
        <taxon>Embryophyta</taxon>
        <taxon>Tracheophyta</taxon>
        <taxon>Spermatophyta</taxon>
        <taxon>Magnoliopsida</taxon>
        <taxon>eudicotyledons</taxon>
        <taxon>Gunneridae</taxon>
        <taxon>Pentapetalae</taxon>
        <taxon>Caryophyllales</taxon>
        <taxon>Cactineae</taxon>
        <taxon>Cactaceae</taxon>
        <taxon>Cactoideae</taxon>
        <taxon>Echinocereeae</taxon>
        <taxon>Carnegiea</taxon>
    </lineage>
</organism>
<feature type="region of interest" description="Disordered" evidence="1">
    <location>
        <begin position="158"/>
        <end position="191"/>
    </location>
</feature>
<proteinExistence type="predicted"/>
<dbReference type="EMBL" id="JAKOGI010002639">
    <property type="protein sequence ID" value="KAJ8421606.1"/>
    <property type="molecule type" value="Genomic_DNA"/>
</dbReference>
<reference evidence="2" key="1">
    <citation type="submission" date="2022-04" db="EMBL/GenBank/DDBJ databases">
        <title>Carnegiea gigantea Genome sequencing and assembly v2.</title>
        <authorList>
            <person name="Copetti D."/>
            <person name="Sanderson M.J."/>
            <person name="Burquez A."/>
            <person name="Wojciechowski M.F."/>
        </authorList>
    </citation>
    <scope>NUCLEOTIDE SEQUENCE</scope>
    <source>
        <strain evidence="2">SGP5-SGP5p</strain>
        <tissue evidence="2">Aerial part</tissue>
    </source>
</reference>
<protein>
    <submittedName>
        <fullName evidence="2">Uncharacterized protein</fullName>
    </submittedName>
</protein>
<evidence type="ECO:0000256" key="1">
    <source>
        <dbReference type="SAM" id="MobiDB-lite"/>
    </source>
</evidence>
<sequence>MDSPGATVHSCIGYEAWTAVVRNCRFLYYKRQLMSDSRYRVFSLWLSRTPSILRQWVSMSLANLHGTDVGLPFPRCLSQKTYFELAVDEKAVEYYELSELPHVIFYAMLLNEAERLAVLQGQALRSLDSALMELRWSTFKLWIWLYGDRIFETRFRPKVGSGESSRTSRQEEGSEMEPEDKDSAIENAASA</sequence>
<keyword evidence="3" id="KW-1185">Reference proteome</keyword>